<dbReference type="AlphaFoldDB" id="A0A7G2DBW6"/>
<accession>A0A7G2DBW6</accession>
<sequence>MNMVLPFYLKERTFKVLGWEFVPKYEQKFIKYGTNSLR</sequence>
<name>A0A7G2DBW6_9EURY</name>
<evidence type="ECO:0000313" key="2">
    <source>
        <dbReference type="Proteomes" id="UP000516304"/>
    </source>
</evidence>
<dbReference type="Proteomes" id="UP000516304">
    <property type="component" value="Chromosome TIRI35C"/>
</dbReference>
<keyword evidence="2" id="KW-1185">Reference proteome</keyword>
<protein>
    <submittedName>
        <fullName evidence="1">Uncharacterized protein</fullName>
    </submittedName>
</protein>
<dbReference type="KEGG" id="tcq:TIRI35C_1909"/>
<proteinExistence type="predicted"/>
<dbReference type="EMBL" id="LR881183">
    <property type="protein sequence ID" value="CAD5245063.1"/>
    <property type="molecule type" value="Genomic_DNA"/>
</dbReference>
<organism evidence="1 2">
    <name type="scientific">Thermococcus camini</name>
    <dbReference type="NCBI Taxonomy" id="2016373"/>
    <lineage>
        <taxon>Archaea</taxon>
        <taxon>Methanobacteriati</taxon>
        <taxon>Methanobacteriota</taxon>
        <taxon>Thermococci</taxon>
        <taxon>Thermococcales</taxon>
        <taxon>Thermococcaceae</taxon>
        <taxon>Thermococcus</taxon>
    </lineage>
</organism>
<gene>
    <name evidence="1" type="ORF">TIRI35C_1909</name>
</gene>
<evidence type="ECO:0000313" key="1">
    <source>
        <dbReference type="EMBL" id="CAD5245063.1"/>
    </source>
</evidence>
<reference evidence="1 2" key="1">
    <citation type="submission" date="2020-09" db="EMBL/GenBank/DDBJ databases">
        <authorList>
            <person name="Courtine D."/>
        </authorList>
    </citation>
    <scope>NUCLEOTIDE SEQUENCE [LARGE SCALE GENOMIC DNA]</scope>
    <source>
        <strain evidence="1 2">IRI35c</strain>
    </source>
</reference>